<feature type="domain" description="Fibronectin type-III" evidence="6">
    <location>
        <begin position="719"/>
        <end position="809"/>
    </location>
</feature>
<dbReference type="Proteomes" id="UP000267017">
    <property type="component" value="Unassembled WGS sequence"/>
</dbReference>
<dbReference type="OrthoDB" id="9758662at2"/>
<feature type="domain" description="CBM3" evidence="7">
    <location>
        <begin position="813"/>
        <end position="966"/>
    </location>
</feature>
<dbReference type="Pfam" id="PF00759">
    <property type="entry name" value="Glyco_hydro_9"/>
    <property type="match status" value="1"/>
</dbReference>
<dbReference type="SUPFAM" id="SSF49265">
    <property type="entry name" value="Fibronectin type III"/>
    <property type="match status" value="1"/>
</dbReference>
<evidence type="ECO:0000256" key="3">
    <source>
        <dbReference type="ARBA" id="ARBA00023295"/>
    </source>
</evidence>
<dbReference type="Gene3D" id="2.60.40.10">
    <property type="entry name" value="Immunoglobulins"/>
    <property type="match status" value="1"/>
</dbReference>
<dbReference type="Gene3D" id="2.60.40.710">
    <property type="entry name" value="Endoglucanase-like"/>
    <property type="match status" value="2"/>
</dbReference>
<evidence type="ECO:0000313" key="9">
    <source>
        <dbReference type="Proteomes" id="UP000267017"/>
    </source>
</evidence>
<dbReference type="InterPro" id="IPR003961">
    <property type="entry name" value="FN3_dom"/>
</dbReference>
<sequence>MNKTKKARKLAWKNLIGKTALSGLVAFGGFPLLGLPAATAADAEAYNYADALQKSLWFYDAEKSGPGITGGHLEWRGDSELSDMYVPLGVNGTAKNLTNLRDDFIAQNLSILDPDGNGSVDLSGGFHDAGDHVKFGLPQSYTASTLGWSFYEFRDAFKQSGQEAHMLEELKWFSDYFLRSTFRNAEGEVVAFNYMVGQGTVDHTYWGPPELQDPAKYPRPATFATAEQPASDQAAGAAAALALMYLNTKDTDPTYASECLDTATALYRFAQQHRGLGNSDGFYNSSYDEDELSWAAVWLYTATGDNSYIQDIVSVDASGKNTGYLKRIIPSQADSWQNIWTHSWDTVWGGVFVRLASLFPDNAQYDYYARWNLEYWSGGQVPHKEANDNTYLTTSPAGFGVLTTWGSARYNAAAQLCALVYDKYKDRPEFAAWAKSQMDYIMGDNPMGYSYIVGFPTPDESAKHPHHRAAHGSMTNNMEVPAEHRHVLWGALVGGPDATDMHKDVTTDYVYNEVAIDYNAGLVGALAGLYLEYGNGETVTADSPPAEQDVTEYRVEGKIEQENDQRTQVTVTIHNESVHPPHTEGTMSARYYFNISELLAAGQSINDVTLETYYDEQKASYGGAVKVNGPYAVNAAAGIYYYELDWSGNEVYGSRDFQFGLIAKQDSQYKSHWDPANDWSRQGISATKGETTRIPLYLNGVKVVGEEPDGGTPQEPQQPPGVPAGLAAKAGNAQVALNWNAADGAISYNVKRATVDGGPYTTVKSGVTATNFTDAGLTNDTAYYYVVSAVNGAGESVDSEQLIAIPQAGQGGQPGTLVLQYKAGDTNPDDNQMKPLFRIVNNGTDAVPLSELTIRYWYTVDGDKEQTFNCDWAQIGGGNLSGKTVKMAEAKPDADSYVEISFNAGAGSLAPGSDSGEIQTRINKNDWTAYNEANDYSFDPTKTAYTDWDRVALYQNGTLVWGTEPGTD</sequence>
<dbReference type="SUPFAM" id="SSF49384">
    <property type="entry name" value="Carbohydrate-binding domain"/>
    <property type="match status" value="2"/>
</dbReference>
<evidence type="ECO:0000256" key="1">
    <source>
        <dbReference type="ARBA" id="ARBA00022801"/>
    </source>
</evidence>
<dbReference type="GO" id="GO:0030248">
    <property type="term" value="F:cellulose binding"/>
    <property type="evidence" value="ECO:0007669"/>
    <property type="project" value="InterPro"/>
</dbReference>
<dbReference type="InterPro" id="IPR012341">
    <property type="entry name" value="6hp_glycosidase-like_sf"/>
</dbReference>
<dbReference type="InterPro" id="IPR001956">
    <property type="entry name" value="CBM3"/>
</dbReference>
<evidence type="ECO:0000259" key="6">
    <source>
        <dbReference type="PROSITE" id="PS50853"/>
    </source>
</evidence>
<keyword evidence="3" id="KW-0326">Glycosidase</keyword>
<dbReference type="InterPro" id="IPR001701">
    <property type="entry name" value="Glyco_hydro_9"/>
</dbReference>
<dbReference type="PROSITE" id="PS51172">
    <property type="entry name" value="CBM3"/>
    <property type="match status" value="2"/>
</dbReference>
<dbReference type="Gene3D" id="1.50.10.10">
    <property type="match status" value="1"/>
</dbReference>
<feature type="domain" description="CBM3" evidence="7">
    <location>
        <begin position="548"/>
        <end position="709"/>
    </location>
</feature>
<dbReference type="GO" id="GO:0000272">
    <property type="term" value="P:polysaccharide catabolic process"/>
    <property type="evidence" value="ECO:0007669"/>
    <property type="project" value="UniProtKB-KW"/>
</dbReference>
<evidence type="ECO:0000259" key="7">
    <source>
        <dbReference type="PROSITE" id="PS51172"/>
    </source>
</evidence>
<accession>A0A3P3UBN9</accession>
<dbReference type="SMART" id="SM00060">
    <property type="entry name" value="FN3"/>
    <property type="match status" value="1"/>
</dbReference>
<protein>
    <submittedName>
        <fullName evidence="8">Glycoside hydrolase family 9</fullName>
    </submittedName>
</protein>
<dbReference type="GO" id="GO:0004553">
    <property type="term" value="F:hydrolase activity, hydrolyzing O-glycosyl compounds"/>
    <property type="evidence" value="ECO:0007669"/>
    <property type="project" value="InterPro"/>
</dbReference>
<reference evidence="8 9" key="1">
    <citation type="submission" date="2018-11" db="EMBL/GenBank/DDBJ databases">
        <title>Genome sequencing of Paenibacillus sp. KCOM 3021 (= ChDC PVNT-B20).</title>
        <authorList>
            <person name="Kook J.-K."/>
            <person name="Park S.-N."/>
            <person name="Lim Y.K."/>
        </authorList>
    </citation>
    <scope>NUCLEOTIDE SEQUENCE [LARGE SCALE GENOMIC DNA]</scope>
    <source>
        <strain evidence="8 9">KCOM 3021</strain>
    </source>
</reference>
<dbReference type="EMBL" id="RRCN01000001">
    <property type="protein sequence ID" value="RRJ67574.1"/>
    <property type="molecule type" value="Genomic_DNA"/>
</dbReference>
<dbReference type="AlphaFoldDB" id="A0A3P3UBN9"/>
<keyword evidence="9" id="KW-1185">Reference proteome</keyword>
<dbReference type="SMART" id="SM01067">
    <property type="entry name" value="CBM_3"/>
    <property type="match status" value="2"/>
</dbReference>
<keyword evidence="2" id="KW-0119">Carbohydrate metabolism</keyword>
<dbReference type="PANTHER" id="PTHR22298">
    <property type="entry name" value="ENDO-1,4-BETA-GLUCANASE"/>
    <property type="match status" value="1"/>
</dbReference>
<comment type="caution">
    <text evidence="8">The sequence shown here is derived from an EMBL/GenBank/DDBJ whole genome shotgun (WGS) entry which is preliminary data.</text>
</comment>
<organism evidence="8 9">
    <name type="scientific">Paenibacillus oralis</name>
    <dbReference type="NCBI Taxonomy" id="2490856"/>
    <lineage>
        <taxon>Bacteria</taxon>
        <taxon>Bacillati</taxon>
        <taxon>Bacillota</taxon>
        <taxon>Bacilli</taxon>
        <taxon>Bacillales</taxon>
        <taxon>Paenibacillaceae</taxon>
        <taxon>Paenibacillus</taxon>
    </lineage>
</organism>
<dbReference type="InterPro" id="IPR036116">
    <property type="entry name" value="FN3_sf"/>
</dbReference>
<dbReference type="Pfam" id="PF00942">
    <property type="entry name" value="CBM_3"/>
    <property type="match status" value="2"/>
</dbReference>
<evidence type="ECO:0000256" key="5">
    <source>
        <dbReference type="SAM" id="SignalP"/>
    </source>
</evidence>
<keyword evidence="1 8" id="KW-0378">Hydrolase</keyword>
<dbReference type="InterPro" id="IPR008928">
    <property type="entry name" value="6-hairpin_glycosidase_sf"/>
</dbReference>
<feature type="chain" id="PRO_5039179795" evidence="5">
    <location>
        <begin position="41"/>
        <end position="968"/>
    </location>
</feature>
<feature type="signal peptide" evidence="5">
    <location>
        <begin position="1"/>
        <end position="40"/>
    </location>
</feature>
<dbReference type="PROSITE" id="PS50853">
    <property type="entry name" value="FN3"/>
    <property type="match status" value="1"/>
</dbReference>
<dbReference type="SUPFAM" id="SSF48208">
    <property type="entry name" value="Six-hairpin glycosidases"/>
    <property type="match status" value="1"/>
</dbReference>
<keyword evidence="4" id="KW-0624">Polysaccharide degradation</keyword>
<dbReference type="InterPro" id="IPR008965">
    <property type="entry name" value="CBM2/CBM3_carb-bd_dom_sf"/>
</dbReference>
<keyword evidence="5" id="KW-0732">Signal</keyword>
<evidence type="ECO:0000313" key="8">
    <source>
        <dbReference type="EMBL" id="RRJ67574.1"/>
    </source>
</evidence>
<gene>
    <name evidence="8" type="ORF">EHV15_14805</name>
</gene>
<evidence type="ECO:0000256" key="4">
    <source>
        <dbReference type="ARBA" id="ARBA00023326"/>
    </source>
</evidence>
<proteinExistence type="predicted"/>
<name>A0A3P3UBN9_9BACL</name>
<dbReference type="InterPro" id="IPR013783">
    <property type="entry name" value="Ig-like_fold"/>
</dbReference>
<dbReference type="InterPro" id="IPR036966">
    <property type="entry name" value="CBM3_sf"/>
</dbReference>
<evidence type="ECO:0000256" key="2">
    <source>
        <dbReference type="ARBA" id="ARBA00023277"/>
    </source>
</evidence>
<dbReference type="CDD" id="cd00063">
    <property type="entry name" value="FN3"/>
    <property type="match status" value="1"/>
</dbReference>